<dbReference type="PANTHER" id="PTHR10465">
    <property type="entry name" value="TRANSMEMBRANE GTPASE FZO1"/>
    <property type="match status" value="1"/>
</dbReference>
<keyword evidence="2 13" id="KW-0812">Transmembrane</keyword>
<dbReference type="GO" id="GO:0005741">
    <property type="term" value="C:mitochondrial outer membrane"/>
    <property type="evidence" value="ECO:0007669"/>
    <property type="project" value="UniProtKB-SubCell"/>
</dbReference>
<evidence type="ECO:0000256" key="4">
    <source>
        <dbReference type="ARBA" id="ARBA00022787"/>
    </source>
</evidence>
<dbReference type="PANTHER" id="PTHR10465:SF0">
    <property type="entry name" value="SARCALUMENIN"/>
    <property type="match status" value="1"/>
</dbReference>
<name>A0AAN6WSY4_9PEZI</name>
<evidence type="ECO:0000256" key="12">
    <source>
        <dbReference type="SAM" id="MobiDB-lite"/>
    </source>
</evidence>
<dbReference type="PROSITE" id="PS51718">
    <property type="entry name" value="G_DYNAMIN_2"/>
    <property type="match status" value="1"/>
</dbReference>
<evidence type="ECO:0000313" key="16">
    <source>
        <dbReference type="Proteomes" id="UP001302126"/>
    </source>
</evidence>
<evidence type="ECO:0000256" key="1">
    <source>
        <dbReference type="ARBA" id="ARBA00004374"/>
    </source>
</evidence>
<protein>
    <recommendedName>
        <fullName evidence="14">Dynamin-type G domain-containing protein</fullName>
    </recommendedName>
</protein>
<dbReference type="InterPro" id="IPR045063">
    <property type="entry name" value="Dynamin_N"/>
</dbReference>
<evidence type="ECO:0000256" key="2">
    <source>
        <dbReference type="ARBA" id="ARBA00022692"/>
    </source>
</evidence>
<dbReference type="InterPro" id="IPR027417">
    <property type="entry name" value="P-loop_NTPase"/>
</dbReference>
<keyword evidence="3" id="KW-0547">Nucleotide-binding</keyword>
<reference evidence="15" key="2">
    <citation type="submission" date="2023-05" db="EMBL/GenBank/DDBJ databases">
        <authorList>
            <consortium name="Lawrence Berkeley National Laboratory"/>
            <person name="Steindorff A."/>
            <person name="Hensen N."/>
            <person name="Bonometti L."/>
            <person name="Westerberg I."/>
            <person name="Brannstrom I.O."/>
            <person name="Guillou S."/>
            <person name="Cros-Aarteil S."/>
            <person name="Calhoun S."/>
            <person name="Haridas S."/>
            <person name="Kuo A."/>
            <person name="Mondo S."/>
            <person name="Pangilinan J."/>
            <person name="Riley R."/>
            <person name="Labutti K."/>
            <person name="Andreopoulos B."/>
            <person name="Lipzen A."/>
            <person name="Chen C."/>
            <person name="Yanf M."/>
            <person name="Daum C."/>
            <person name="Ng V."/>
            <person name="Clum A."/>
            <person name="Ohm R."/>
            <person name="Martin F."/>
            <person name="Silar P."/>
            <person name="Natvig D."/>
            <person name="Lalanne C."/>
            <person name="Gautier V."/>
            <person name="Ament-Velasquez S.L."/>
            <person name="Kruys A."/>
            <person name="Hutchinson M.I."/>
            <person name="Powell A.J."/>
            <person name="Barry K."/>
            <person name="Miller A.N."/>
            <person name="Grigoriev I.V."/>
            <person name="Debuchy R."/>
            <person name="Gladieux P."/>
            <person name="Thoren M.H."/>
            <person name="Johannesson H."/>
        </authorList>
    </citation>
    <scope>NUCLEOTIDE SEQUENCE</scope>
    <source>
        <strain evidence="15">PSN309</strain>
    </source>
</reference>
<organism evidence="15 16">
    <name type="scientific">Podospora australis</name>
    <dbReference type="NCBI Taxonomy" id="1536484"/>
    <lineage>
        <taxon>Eukaryota</taxon>
        <taxon>Fungi</taxon>
        <taxon>Dikarya</taxon>
        <taxon>Ascomycota</taxon>
        <taxon>Pezizomycotina</taxon>
        <taxon>Sordariomycetes</taxon>
        <taxon>Sordariomycetidae</taxon>
        <taxon>Sordariales</taxon>
        <taxon>Podosporaceae</taxon>
        <taxon>Podospora</taxon>
    </lineage>
</organism>
<evidence type="ECO:0000256" key="5">
    <source>
        <dbReference type="ARBA" id="ARBA00022801"/>
    </source>
</evidence>
<dbReference type="InterPro" id="IPR027094">
    <property type="entry name" value="Mitofusin_fam"/>
</dbReference>
<dbReference type="Pfam" id="PF00350">
    <property type="entry name" value="Dynamin_N"/>
    <property type="match status" value="1"/>
</dbReference>
<dbReference type="FunFam" id="3.40.50.300:FF:000638">
    <property type="entry name" value="Transmembrane GTPase Fzo1, putative"/>
    <property type="match status" value="1"/>
</dbReference>
<dbReference type="GO" id="GO:0003924">
    <property type="term" value="F:GTPase activity"/>
    <property type="evidence" value="ECO:0007669"/>
    <property type="project" value="InterPro"/>
</dbReference>
<evidence type="ECO:0000256" key="11">
    <source>
        <dbReference type="ARBA" id="ARBA00048548"/>
    </source>
</evidence>
<dbReference type="EMBL" id="MU864414">
    <property type="protein sequence ID" value="KAK4186830.1"/>
    <property type="molecule type" value="Genomic_DNA"/>
</dbReference>
<sequence length="788" mass="87960">MTTSSLTATDHDAQHKYDQSRRDLCLNLNEVLNNLIGLRDFNKTWPIHYPTPPRPTPRPKFQQSWSNGSNRATPIESPEFSDDESMMTGSTMVAGSSMTGSSRDIRGSMHTSQQFSVLKLDLDLFNAAHMDASDRVRSLGKEYMVASLMDEKIGSSVTHLRSLLNRMEDTSSKILVTGDLNAGKSTFCNALVRRKVLPADEMPCTNIFTEVLDSSINGGVEEVHAVHRDAVYNRRDRSTYDILPLDDLETLVVPPPPEEEQPPEVGHAKYAQCKVYIKDARPKEESLLHNGIIDIALIDSPGLNTDTTKTTAIFARQEEIDVVVFLVSAMNQFTQTSTQFIRAAAAEKDYLFVVVNRFDAIRNKERCRKIILDKIESLSPATFKEADDLVHFVSAACVPIEGEDDPRVHPTKELTDEFAALEDSLKRFVLGRRARSKLAPARTYMINILKDIEVLGAVNADAARAELEKSTNELGDLDPRLEQSKETKTEVTKQIHNLVDKAYTNIEEQSSVAINEAIQHAGSGDLGVPYPGLFGALQYAEDLKDAMVSHIMETVLLCEDEARTKTVKCVNIIKQLGMKHVGTEYQALKFDSEIMYQDQKDEDDRHIEFSTELSDFIDLSTLLQSKEQTGMAVTTVATVVGAGVIGNLDSLSMAFQAARLLGNEAFRWVVVRGVLTAAVAVGFLILRQIPKSLPHRLTQRIAAQLEREKYVDRNAKRISTKARKVLRYPTTHLITGLDKSVNKLEVRRHEIVEVRDGSRTALKYFTNLVQSSAARRRAIEKVDLDGLV</sequence>
<keyword evidence="10 13" id="KW-0472">Membrane</keyword>
<feature type="region of interest" description="Disordered" evidence="12">
    <location>
        <begin position="50"/>
        <end position="85"/>
    </location>
</feature>
<evidence type="ECO:0000259" key="14">
    <source>
        <dbReference type="PROSITE" id="PS51718"/>
    </source>
</evidence>
<dbReference type="SUPFAM" id="SSF52540">
    <property type="entry name" value="P-loop containing nucleoside triphosphate hydrolases"/>
    <property type="match status" value="1"/>
</dbReference>
<keyword evidence="4" id="KW-1000">Mitochondrion outer membrane</keyword>
<feature type="domain" description="Dynamin-type G" evidence="14">
    <location>
        <begin position="168"/>
        <end position="459"/>
    </location>
</feature>
<dbReference type="GO" id="GO:0051646">
    <property type="term" value="P:mitochondrion localization"/>
    <property type="evidence" value="ECO:0007669"/>
    <property type="project" value="TreeGrafter"/>
</dbReference>
<dbReference type="GO" id="GO:0005525">
    <property type="term" value="F:GTP binding"/>
    <property type="evidence" value="ECO:0007669"/>
    <property type="project" value="UniProtKB-KW"/>
</dbReference>
<keyword evidence="16" id="KW-1185">Reference proteome</keyword>
<evidence type="ECO:0000256" key="8">
    <source>
        <dbReference type="ARBA" id="ARBA00023128"/>
    </source>
</evidence>
<proteinExistence type="predicted"/>
<dbReference type="AlphaFoldDB" id="A0AAN6WSY4"/>
<gene>
    <name evidence="15" type="ORF">QBC35DRAFT_253333</name>
</gene>
<keyword evidence="9" id="KW-0342">GTP-binding</keyword>
<comment type="caution">
    <text evidence="15">The sequence shown here is derived from an EMBL/GenBank/DDBJ whole genome shotgun (WGS) entry which is preliminary data.</text>
</comment>
<comment type="subcellular location">
    <subcellularLocation>
        <location evidence="1">Mitochondrion outer membrane</location>
        <topology evidence="1">Multi-pass membrane protein</topology>
    </subcellularLocation>
</comment>
<dbReference type="Gene3D" id="3.40.50.300">
    <property type="entry name" value="P-loop containing nucleotide triphosphate hydrolases"/>
    <property type="match status" value="1"/>
</dbReference>
<reference evidence="15" key="1">
    <citation type="journal article" date="2023" name="Mol. Phylogenet. Evol.">
        <title>Genome-scale phylogeny and comparative genomics of the fungal order Sordariales.</title>
        <authorList>
            <person name="Hensen N."/>
            <person name="Bonometti L."/>
            <person name="Westerberg I."/>
            <person name="Brannstrom I.O."/>
            <person name="Guillou S."/>
            <person name="Cros-Aarteil S."/>
            <person name="Calhoun S."/>
            <person name="Haridas S."/>
            <person name="Kuo A."/>
            <person name="Mondo S."/>
            <person name="Pangilinan J."/>
            <person name="Riley R."/>
            <person name="LaButti K."/>
            <person name="Andreopoulos B."/>
            <person name="Lipzen A."/>
            <person name="Chen C."/>
            <person name="Yan M."/>
            <person name="Daum C."/>
            <person name="Ng V."/>
            <person name="Clum A."/>
            <person name="Steindorff A."/>
            <person name="Ohm R.A."/>
            <person name="Martin F."/>
            <person name="Silar P."/>
            <person name="Natvig D.O."/>
            <person name="Lalanne C."/>
            <person name="Gautier V."/>
            <person name="Ament-Velasquez S.L."/>
            <person name="Kruys A."/>
            <person name="Hutchinson M.I."/>
            <person name="Powell A.J."/>
            <person name="Barry K."/>
            <person name="Miller A.N."/>
            <person name="Grigoriev I.V."/>
            <person name="Debuchy R."/>
            <person name="Gladieux P."/>
            <person name="Hiltunen Thoren M."/>
            <person name="Johannesson H."/>
        </authorList>
    </citation>
    <scope>NUCLEOTIDE SEQUENCE</scope>
    <source>
        <strain evidence="15">PSN309</strain>
    </source>
</reference>
<evidence type="ECO:0000256" key="13">
    <source>
        <dbReference type="SAM" id="Phobius"/>
    </source>
</evidence>
<evidence type="ECO:0000256" key="6">
    <source>
        <dbReference type="ARBA" id="ARBA00022989"/>
    </source>
</evidence>
<evidence type="ECO:0000256" key="3">
    <source>
        <dbReference type="ARBA" id="ARBA00022741"/>
    </source>
</evidence>
<accession>A0AAN6WSY4</accession>
<feature type="transmembrane region" description="Helical" evidence="13">
    <location>
        <begin position="665"/>
        <end position="686"/>
    </location>
</feature>
<dbReference type="InterPro" id="IPR030381">
    <property type="entry name" value="G_DYNAMIN_dom"/>
</dbReference>
<dbReference type="Proteomes" id="UP001302126">
    <property type="component" value="Unassembled WGS sequence"/>
</dbReference>
<dbReference type="GO" id="GO:0008053">
    <property type="term" value="P:mitochondrial fusion"/>
    <property type="evidence" value="ECO:0007669"/>
    <property type="project" value="TreeGrafter"/>
</dbReference>
<feature type="compositionally biased region" description="Polar residues" evidence="12">
    <location>
        <begin position="61"/>
        <end position="72"/>
    </location>
</feature>
<evidence type="ECO:0000313" key="15">
    <source>
        <dbReference type="EMBL" id="KAK4186830.1"/>
    </source>
</evidence>
<evidence type="ECO:0000256" key="7">
    <source>
        <dbReference type="ARBA" id="ARBA00023054"/>
    </source>
</evidence>
<evidence type="ECO:0000256" key="10">
    <source>
        <dbReference type="ARBA" id="ARBA00023136"/>
    </source>
</evidence>
<keyword evidence="5" id="KW-0378">Hydrolase</keyword>
<keyword evidence="7" id="KW-0175">Coiled coil</keyword>
<keyword evidence="6 13" id="KW-1133">Transmembrane helix</keyword>
<evidence type="ECO:0000256" key="9">
    <source>
        <dbReference type="ARBA" id="ARBA00023134"/>
    </source>
</evidence>
<comment type="catalytic activity">
    <reaction evidence="11">
        <text>GTP + H2O = GDP + phosphate + H(+)</text>
        <dbReference type="Rhea" id="RHEA:19669"/>
        <dbReference type="ChEBI" id="CHEBI:15377"/>
        <dbReference type="ChEBI" id="CHEBI:15378"/>
        <dbReference type="ChEBI" id="CHEBI:37565"/>
        <dbReference type="ChEBI" id="CHEBI:43474"/>
        <dbReference type="ChEBI" id="CHEBI:58189"/>
    </reaction>
</comment>
<keyword evidence="8" id="KW-0496">Mitochondrion</keyword>